<name>V6LAQ6_9EUKA</name>
<sequence>MTLRSLPNVPQTIFSKRSIQFLIDNKLRLTDLQFPKYSDFRSLSDFQKTYKKHINFIYSLKQQYDNYEQSLNIVMNHCIEERSYLESKEEIQIQYDIPRAHPLKQIQFSCLQSTDISVIGNIKQKPQSSQSQVNKSGKLTVEPFSVFLQKSNLTNTAYGKARLRRKYLESKK</sequence>
<gene>
    <name evidence="1" type="ORF">SS50377_19015</name>
    <name evidence="2" type="ORF">SS50377_26443</name>
</gene>
<reference evidence="2" key="2">
    <citation type="submission" date="2020-12" db="EMBL/GenBank/DDBJ databases">
        <title>New Spironucleus salmonicida genome in near-complete chromosomes.</title>
        <authorList>
            <person name="Xu F."/>
            <person name="Kurt Z."/>
            <person name="Jimenez-Gonzalez A."/>
            <person name="Astvaldsson A."/>
            <person name="Andersson J.O."/>
            <person name="Svard S.G."/>
        </authorList>
    </citation>
    <scope>NUCLEOTIDE SEQUENCE</scope>
    <source>
        <strain evidence="2">ATCC 50377</strain>
    </source>
</reference>
<proteinExistence type="predicted"/>
<dbReference type="Proteomes" id="UP000018208">
    <property type="component" value="Unassembled WGS sequence"/>
</dbReference>
<dbReference type="EMBL" id="AUWU02000006">
    <property type="protein sequence ID" value="KAH0572233.1"/>
    <property type="molecule type" value="Genomic_DNA"/>
</dbReference>
<evidence type="ECO:0000313" key="3">
    <source>
        <dbReference type="Proteomes" id="UP000018208"/>
    </source>
</evidence>
<evidence type="ECO:0000313" key="2">
    <source>
        <dbReference type="EMBL" id="KAH0572233.1"/>
    </source>
</evidence>
<dbReference type="AlphaFoldDB" id="V6LAQ6"/>
<dbReference type="EMBL" id="KI546170">
    <property type="protein sequence ID" value="EST41303.1"/>
    <property type="molecule type" value="Genomic_DNA"/>
</dbReference>
<protein>
    <submittedName>
        <fullName evidence="1">Uncharacterized protein</fullName>
    </submittedName>
</protein>
<evidence type="ECO:0000313" key="1">
    <source>
        <dbReference type="EMBL" id="EST41303.1"/>
    </source>
</evidence>
<dbReference type="VEuPathDB" id="GiardiaDB:SS50377_26443"/>
<organism evidence="1">
    <name type="scientific">Spironucleus salmonicida</name>
    <dbReference type="NCBI Taxonomy" id="348837"/>
    <lineage>
        <taxon>Eukaryota</taxon>
        <taxon>Metamonada</taxon>
        <taxon>Diplomonadida</taxon>
        <taxon>Hexamitidae</taxon>
        <taxon>Hexamitinae</taxon>
        <taxon>Spironucleus</taxon>
    </lineage>
</organism>
<keyword evidence="3" id="KW-1185">Reference proteome</keyword>
<reference evidence="1 2" key="1">
    <citation type="journal article" date="2014" name="PLoS Genet.">
        <title>The Genome of Spironucleus salmonicida Highlights a Fish Pathogen Adapted to Fluctuating Environments.</title>
        <authorList>
            <person name="Xu F."/>
            <person name="Jerlstrom-Hultqvist J."/>
            <person name="Einarsson E."/>
            <person name="Astvaldsson A."/>
            <person name="Svard S.G."/>
            <person name="Andersson J.O."/>
        </authorList>
    </citation>
    <scope>NUCLEOTIDE SEQUENCE</scope>
    <source>
        <strain evidence="2">ATCC 50377</strain>
    </source>
</reference>
<accession>V6LAQ6</accession>